<dbReference type="EMBL" id="GBRH01211767">
    <property type="protein sequence ID" value="JAD86128.1"/>
    <property type="molecule type" value="Transcribed_RNA"/>
</dbReference>
<reference evidence="1" key="2">
    <citation type="journal article" date="2015" name="Data Brief">
        <title>Shoot transcriptome of the giant reed, Arundo donax.</title>
        <authorList>
            <person name="Barrero R.A."/>
            <person name="Guerrero F.D."/>
            <person name="Moolhuijzen P."/>
            <person name="Goolsby J.A."/>
            <person name="Tidwell J."/>
            <person name="Bellgard S.E."/>
            <person name="Bellgard M.I."/>
        </authorList>
    </citation>
    <scope>NUCLEOTIDE SEQUENCE</scope>
    <source>
        <tissue evidence="1">Shoot tissue taken approximately 20 cm above the soil surface</tissue>
    </source>
</reference>
<reference evidence="1" key="1">
    <citation type="submission" date="2014-09" db="EMBL/GenBank/DDBJ databases">
        <authorList>
            <person name="Magalhaes I.L.F."/>
            <person name="Oliveira U."/>
            <person name="Santos F.R."/>
            <person name="Vidigal T.H.D.A."/>
            <person name="Brescovit A.D."/>
            <person name="Santos A.J."/>
        </authorList>
    </citation>
    <scope>NUCLEOTIDE SEQUENCE</scope>
    <source>
        <tissue evidence="1">Shoot tissue taken approximately 20 cm above the soil surface</tissue>
    </source>
</reference>
<name>A0A0A9DHJ3_ARUDO</name>
<dbReference type="AlphaFoldDB" id="A0A0A9DHJ3"/>
<evidence type="ECO:0000313" key="1">
    <source>
        <dbReference type="EMBL" id="JAD86128.1"/>
    </source>
</evidence>
<accession>A0A0A9DHJ3</accession>
<proteinExistence type="predicted"/>
<sequence>MFQAWQAFRAWAAMPRVRRFYPGGFQSEMNRREAALILRVRFYTMSSVRHMMPDYFHDKINLKCGGHVLHRCQQGRCDCVSKC</sequence>
<organism evidence="1">
    <name type="scientific">Arundo donax</name>
    <name type="common">Giant reed</name>
    <name type="synonym">Donax arundinaceus</name>
    <dbReference type="NCBI Taxonomy" id="35708"/>
    <lineage>
        <taxon>Eukaryota</taxon>
        <taxon>Viridiplantae</taxon>
        <taxon>Streptophyta</taxon>
        <taxon>Embryophyta</taxon>
        <taxon>Tracheophyta</taxon>
        <taxon>Spermatophyta</taxon>
        <taxon>Magnoliopsida</taxon>
        <taxon>Liliopsida</taxon>
        <taxon>Poales</taxon>
        <taxon>Poaceae</taxon>
        <taxon>PACMAD clade</taxon>
        <taxon>Arundinoideae</taxon>
        <taxon>Arundineae</taxon>
        <taxon>Arundo</taxon>
    </lineage>
</organism>
<protein>
    <submittedName>
        <fullName evidence="1">Uncharacterized protein</fullName>
    </submittedName>
</protein>